<dbReference type="InterPro" id="IPR042240">
    <property type="entry name" value="CHASE_sf"/>
</dbReference>
<evidence type="ECO:0000256" key="11">
    <source>
        <dbReference type="SAM" id="MobiDB-lite"/>
    </source>
</evidence>
<dbReference type="Gene3D" id="3.40.50.2300">
    <property type="match status" value="1"/>
</dbReference>
<evidence type="ECO:0000259" key="15">
    <source>
        <dbReference type="PROSITE" id="PS50839"/>
    </source>
</evidence>
<evidence type="ECO:0000256" key="10">
    <source>
        <dbReference type="PROSITE-ProRule" id="PRU00169"/>
    </source>
</evidence>
<keyword evidence="4 10" id="KW-0597">Phosphoprotein</keyword>
<comment type="subcellular location">
    <subcellularLocation>
        <location evidence="2">Membrane</location>
    </subcellularLocation>
</comment>
<evidence type="ECO:0000256" key="8">
    <source>
        <dbReference type="ARBA" id="ARBA00022989"/>
    </source>
</evidence>
<dbReference type="SUPFAM" id="SSF47384">
    <property type="entry name" value="Homodimeric domain of signal transducing histidine kinase"/>
    <property type="match status" value="1"/>
</dbReference>
<dbReference type="PANTHER" id="PTHR43047">
    <property type="entry name" value="TWO-COMPONENT HISTIDINE PROTEIN KINASE"/>
    <property type="match status" value="1"/>
</dbReference>
<reference evidence="16 17" key="1">
    <citation type="submission" date="2024-02" db="EMBL/GenBank/DDBJ databases">
        <authorList>
            <person name="Chen Y."/>
            <person name="Shah S."/>
            <person name="Dougan E. K."/>
            <person name="Thang M."/>
            <person name="Chan C."/>
        </authorList>
    </citation>
    <scope>NUCLEOTIDE SEQUENCE [LARGE SCALE GENOMIC DNA]</scope>
</reference>
<feature type="modified residue" description="4-aspartylphosphate" evidence="10">
    <location>
        <position position="821"/>
    </location>
</feature>
<dbReference type="PRINTS" id="PR00344">
    <property type="entry name" value="BCTRLSENSOR"/>
</dbReference>
<dbReference type="InterPro" id="IPR001789">
    <property type="entry name" value="Sig_transdc_resp-reg_receiver"/>
</dbReference>
<feature type="transmembrane region" description="Helical" evidence="12">
    <location>
        <begin position="72"/>
        <end position="95"/>
    </location>
</feature>
<evidence type="ECO:0000256" key="7">
    <source>
        <dbReference type="ARBA" id="ARBA00022777"/>
    </source>
</evidence>
<dbReference type="InterPro" id="IPR006189">
    <property type="entry name" value="CHASE_dom"/>
</dbReference>
<dbReference type="EC" id="2.7.13.3" evidence="3"/>
<dbReference type="InterPro" id="IPR036890">
    <property type="entry name" value="HATPase_C_sf"/>
</dbReference>
<dbReference type="EMBL" id="CAXAMM010006577">
    <property type="protein sequence ID" value="CAK9011560.1"/>
    <property type="molecule type" value="Genomic_DNA"/>
</dbReference>
<keyword evidence="9 12" id="KW-0472">Membrane</keyword>
<feature type="transmembrane region" description="Helical" evidence="12">
    <location>
        <begin position="399"/>
        <end position="420"/>
    </location>
</feature>
<feature type="non-terminal residue" evidence="16">
    <location>
        <position position="1"/>
    </location>
</feature>
<name>A0ABP0JAY6_9DINO</name>
<dbReference type="Gene3D" id="3.30.565.10">
    <property type="entry name" value="Histidine kinase-like ATPase, C-terminal domain"/>
    <property type="match status" value="1"/>
</dbReference>
<sequence length="886" mass="97914">GDLEGQLAGEQVEQHKGEEVEGAPGKGGRWACRCVPCKLRGVKGCGTRGKLQPEEVTKGDEFANKAPQKVMVSWLTVMLALLVMFAGVILSVIVYRSQVMGNENSRQAIVQTLAVEAAKEVDHTLDQHLSAGQTLADGLLGQEKLSRMQFHALARSVFDRVPGVRFYTWAIRVERDEREEFESKLRQHWQEFEASRNRTLAPNATFPIKRFVPPRSAVPQDELDFYYPIEYRYPPFEGPDELFSGLDSISLSWADTQLQSTMEVRPLMTPLQSLPLAEGRRPGILMYHPTRVVEEGGSIRSVFVLADLLEASVLNIGNAQGLDVFMYDVTDQSTTFLSGAWLRDDGVEMIEVGTAAEDREAVIDRGLMWSSASFEKAGRIWEVVAVATENLHPVDNSTAVTLAVVIMALFVVVALAIVWYSHASHERMLRDLRVRQAAQKQVVNYLCHELRNPIHAVRYLCAEVAESRDAEEKAHLLHLLQANSMSLSLLIDSFLDFSKLDTAEICMNKQPTDILEIVTTSHDMFALLYSQKRDVRWAIDTPDDLVGTSLLLDPTRVRQIVTNGLSNAAKYTSKGLITTKVVVLTSDPRPEDLIGSMSCEASRWIDFVVQDSGVGLGNTPPENLFVDFVQTAAGKATASSSGLGLPIARKLARLMGGDVFLKSREDGVCGTEFHLCLPLVPVFVPLQPEGPQQLDEELPRAQQPVPEASQQQEAQEHDDLGNQPDVASVSLRIPSEETTTHDDQTNELEIRGDDQASVDLAFSRARVISCDDDPVMKFVLERMLRGALAAEVFLDPEELLARLDALRQDTPALLPDVVLLDITIGNVHGSDVMRTIRSRGFQMPLIAVTGNSGEEDCKSYLRDGFAKVVTKPYTSKGLKSAIVSVI</sequence>
<keyword evidence="7" id="KW-0418">Kinase</keyword>
<evidence type="ECO:0000256" key="1">
    <source>
        <dbReference type="ARBA" id="ARBA00000085"/>
    </source>
</evidence>
<evidence type="ECO:0000259" key="14">
    <source>
        <dbReference type="PROSITE" id="PS50110"/>
    </source>
</evidence>
<dbReference type="SMART" id="SM01079">
    <property type="entry name" value="CHASE"/>
    <property type="match status" value="1"/>
</dbReference>
<keyword evidence="6 12" id="KW-0812">Transmembrane</keyword>
<dbReference type="Pfam" id="PF00512">
    <property type="entry name" value="HisKA"/>
    <property type="match status" value="1"/>
</dbReference>
<dbReference type="PROSITE" id="PS50110">
    <property type="entry name" value="RESPONSE_REGULATORY"/>
    <property type="match status" value="1"/>
</dbReference>
<dbReference type="CDD" id="cd00082">
    <property type="entry name" value="HisKA"/>
    <property type="match status" value="1"/>
</dbReference>
<protein>
    <recommendedName>
        <fullName evidence="3">histidine kinase</fullName>
        <ecNumber evidence="3">2.7.13.3</ecNumber>
    </recommendedName>
</protein>
<dbReference type="CDD" id="cd00156">
    <property type="entry name" value="REC"/>
    <property type="match status" value="1"/>
</dbReference>
<keyword evidence="8 12" id="KW-1133">Transmembrane helix</keyword>
<evidence type="ECO:0000256" key="5">
    <source>
        <dbReference type="ARBA" id="ARBA00022679"/>
    </source>
</evidence>
<dbReference type="SMART" id="SM00448">
    <property type="entry name" value="REC"/>
    <property type="match status" value="1"/>
</dbReference>
<dbReference type="PANTHER" id="PTHR43047:SF72">
    <property type="entry name" value="OSMOSENSING HISTIDINE PROTEIN KINASE SLN1"/>
    <property type="match status" value="1"/>
</dbReference>
<dbReference type="SMART" id="SM00388">
    <property type="entry name" value="HisKA"/>
    <property type="match status" value="1"/>
</dbReference>
<feature type="domain" description="CHASE" evidence="15">
    <location>
        <begin position="141"/>
        <end position="289"/>
    </location>
</feature>
<comment type="caution">
    <text evidence="16">The sequence shown here is derived from an EMBL/GenBank/DDBJ whole genome shotgun (WGS) entry which is preliminary data.</text>
</comment>
<feature type="domain" description="Response regulatory" evidence="14">
    <location>
        <begin position="766"/>
        <end position="886"/>
    </location>
</feature>
<comment type="catalytic activity">
    <reaction evidence="1">
        <text>ATP + protein L-histidine = ADP + protein N-phospho-L-histidine.</text>
        <dbReference type="EC" id="2.7.13.3"/>
    </reaction>
</comment>
<evidence type="ECO:0000313" key="17">
    <source>
        <dbReference type="Proteomes" id="UP001642464"/>
    </source>
</evidence>
<evidence type="ECO:0000256" key="4">
    <source>
        <dbReference type="ARBA" id="ARBA00022553"/>
    </source>
</evidence>
<dbReference type="Gene3D" id="3.30.450.350">
    <property type="entry name" value="CHASE domain"/>
    <property type="match status" value="1"/>
</dbReference>
<accession>A0ABP0JAY6</accession>
<dbReference type="SMART" id="SM00387">
    <property type="entry name" value="HATPase_c"/>
    <property type="match status" value="1"/>
</dbReference>
<evidence type="ECO:0000256" key="12">
    <source>
        <dbReference type="SAM" id="Phobius"/>
    </source>
</evidence>
<dbReference type="Proteomes" id="UP001642464">
    <property type="component" value="Unassembled WGS sequence"/>
</dbReference>
<dbReference type="InterPro" id="IPR011006">
    <property type="entry name" value="CheY-like_superfamily"/>
</dbReference>
<proteinExistence type="predicted"/>
<dbReference type="Gene3D" id="1.10.287.130">
    <property type="match status" value="1"/>
</dbReference>
<feature type="domain" description="Histidine kinase" evidence="13">
    <location>
        <begin position="445"/>
        <end position="681"/>
    </location>
</feature>
<dbReference type="InterPro" id="IPR005467">
    <property type="entry name" value="His_kinase_dom"/>
</dbReference>
<dbReference type="Pfam" id="PF03924">
    <property type="entry name" value="CHASE"/>
    <property type="match status" value="1"/>
</dbReference>
<feature type="region of interest" description="Disordered" evidence="11">
    <location>
        <begin position="1"/>
        <end position="27"/>
    </location>
</feature>
<dbReference type="SUPFAM" id="SSF55874">
    <property type="entry name" value="ATPase domain of HSP90 chaperone/DNA topoisomerase II/histidine kinase"/>
    <property type="match status" value="1"/>
</dbReference>
<dbReference type="SUPFAM" id="SSF52172">
    <property type="entry name" value="CheY-like"/>
    <property type="match status" value="1"/>
</dbReference>
<dbReference type="InterPro" id="IPR003594">
    <property type="entry name" value="HATPase_dom"/>
</dbReference>
<evidence type="ECO:0000256" key="2">
    <source>
        <dbReference type="ARBA" id="ARBA00004370"/>
    </source>
</evidence>
<dbReference type="InterPro" id="IPR036097">
    <property type="entry name" value="HisK_dim/P_sf"/>
</dbReference>
<dbReference type="Pfam" id="PF02518">
    <property type="entry name" value="HATPase_c"/>
    <property type="match status" value="1"/>
</dbReference>
<evidence type="ECO:0000256" key="3">
    <source>
        <dbReference type="ARBA" id="ARBA00012438"/>
    </source>
</evidence>
<keyword evidence="5" id="KW-0808">Transferase</keyword>
<dbReference type="PROSITE" id="PS50839">
    <property type="entry name" value="CHASE"/>
    <property type="match status" value="1"/>
</dbReference>
<dbReference type="InterPro" id="IPR003661">
    <property type="entry name" value="HisK_dim/P_dom"/>
</dbReference>
<gene>
    <name evidence="16" type="ORF">SCF082_LOCUS11146</name>
</gene>
<dbReference type="PROSITE" id="PS50109">
    <property type="entry name" value="HIS_KIN"/>
    <property type="match status" value="1"/>
</dbReference>
<evidence type="ECO:0000256" key="6">
    <source>
        <dbReference type="ARBA" id="ARBA00022692"/>
    </source>
</evidence>
<keyword evidence="17" id="KW-1185">Reference proteome</keyword>
<dbReference type="Pfam" id="PF00072">
    <property type="entry name" value="Response_reg"/>
    <property type="match status" value="1"/>
</dbReference>
<dbReference type="InterPro" id="IPR004358">
    <property type="entry name" value="Sig_transdc_His_kin-like_C"/>
</dbReference>
<organism evidence="16 17">
    <name type="scientific">Durusdinium trenchii</name>
    <dbReference type="NCBI Taxonomy" id="1381693"/>
    <lineage>
        <taxon>Eukaryota</taxon>
        <taxon>Sar</taxon>
        <taxon>Alveolata</taxon>
        <taxon>Dinophyceae</taxon>
        <taxon>Suessiales</taxon>
        <taxon>Symbiodiniaceae</taxon>
        <taxon>Durusdinium</taxon>
    </lineage>
</organism>
<evidence type="ECO:0000313" key="16">
    <source>
        <dbReference type="EMBL" id="CAK9011560.1"/>
    </source>
</evidence>
<evidence type="ECO:0000259" key="13">
    <source>
        <dbReference type="PROSITE" id="PS50109"/>
    </source>
</evidence>
<evidence type="ECO:0000256" key="9">
    <source>
        <dbReference type="ARBA" id="ARBA00023136"/>
    </source>
</evidence>
<feature type="region of interest" description="Disordered" evidence="11">
    <location>
        <begin position="690"/>
        <end position="725"/>
    </location>
</feature>